<feature type="transmembrane region" description="Helical" evidence="6">
    <location>
        <begin position="12"/>
        <end position="31"/>
    </location>
</feature>
<dbReference type="EMBL" id="CP041372">
    <property type="protein sequence ID" value="QKS72336.1"/>
    <property type="molecule type" value="Genomic_DNA"/>
</dbReference>
<dbReference type="RefSeq" id="WP_176010316.1">
    <property type="nucleotide sequence ID" value="NZ_CP041372.2"/>
</dbReference>
<evidence type="ECO:0000256" key="6">
    <source>
        <dbReference type="SAM" id="Phobius"/>
    </source>
</evidence>
<feature type="transmembrane region" description="Helical" evidence="6">
    <location>
        <begin position="38"/>
        <end position="56"/>
    </location>
</feature>
<dbReference type="GO" id="GO:0046983">
    <property type="term" value="F:protein dimerization activity"/>
    <property type="evidence" value="ECO:0007669"/>
    <property type="project" value="InterPro"/>
</dbReference>
<dbReference type="Gene3D" id="1.20.5.1930">
    <property type="match status" value="1"/>
</dbReference>
<dbReference type="InterPro" id="IPR011712">
    <property type="entry name" value="Sig_transdc_His_kin_sub3_dim/P"/>
</dbReference>
<keyword evidence="11" id="KW-1185">Reference proteome</keyword>
<evidence type="ECO:0000256" key="1">
    <source>
        <dbReference type="ARBA" id="ARBA00000085"/>
    </source>
</evidence>
<comment type="catalytic activity">
    <reaction evidence="1">
        <text>ATP + protein L-histidine = ADP + protein N-phospho-L-histidine.</text>
        <dbReference type="EC" id="2.7.13.3"/>
    </reaction>
</comment>
<feature type="transmembrane region" description="Helical" evidence="6">
    <location>
        <begin position="107"/>
        <end position="125"/>
    </location>
</feature>
<dbReference type="PANTHER" id="PTHR24421:SF63">
    <property type="entry name" value="SENSOR HISTIDINE KINASE DESK"/>
    <property type="match status" value="1"/>
</dbReference>
<evidence type="ECO:0000256" key="2">
    <source>
        <dbReference type="ARBA" id="ARBA00012438"/>
    </source>
</evidence>
<keyword evidence="3" id="KW-0808">Transferase</keyword>
<dbReference type="InterPro" id="IPR003594">
    <property type="entry name" value="HATPase_dom"/>
</dbReference>
<keyword evidence="4 10" id="KW-0418">Kinase</keyword>
<feature type="domain" description="Histidine kinase/HSP90-like ATPase" evidence="7">
    <location>
        <begin position="279"/>
        <end position="365"/>
    </location>
</feature>
<evidence type="ECO:0000256" key="3">
    <source>
        <dbReference type="ARBA" id="ARBA00022679"/>
    </source>
</evidence>
<dbReference type="Pfam" id="PF07730">
    <property type="entry name" value="HisKA_3"/>
    <property type="match status" value="1"/>
</dbReference>
<evidence type="ECO:0000259" key="9">
    <source>
        <dbReference type="Pfam" id="PF23540"/>
    </source>
</evidence>
<dbReference type="AlphaFoldDB" id="A0A859FIZ4"/>
<name>A0A859FIZ4_9BACI</name>
<dbReference type="EC" id="2.7.13.3" evidence="2"/>
<evidence type="ECO:0000256" key="4">
    <source>
        <dbReference type="ARBA" id="ARBA00022777"/>
    </source>
</evidence>
<gene>
    <name evidence="10" type="ORF">FLK61_37525</name>
</gene>
<dbReference type="InterPro" id="IPR036890">
    <property type="entry name" value="HATPase_C_sf"/>
</dbReference>
<dbReference type="GO" id="GO:0000155">
    <property type="term" value="F:phosphorelay sensor kinase activity"/>
    <property type="evidence" value="ECO:0007669"/>
    <property type="project" value="InterPro"/>
</dbReference>
<evidence type="ECO:0000259" key="7">
    <source>
        <dbReference type="Pfam" id="PF02518"/>
    </source>
</evidence>
<dbReference type="Proteomes" id="UP000318138">
    <property type="component" value="Chromosome"/>
</dbReference>
<dbReference type="Pfam" id="PF23540">
    <property type="entry name" value="DesK_N"/>
    <property type="match status" value="1"/>
</dbReference>
<evidence type="ECO:0000313" key="11">
    <source>
        <dbReference type="Proteomes" id="UP000318138"/>
    </source>
</evidence>
<dbReference type="InterPro" id="IPR050482">
    <property type="entry name" value="Sensor_HK_TwoCompSys"/>
</dbReference>
<organism evidence="10 11">
    <name type="scientific">Paenalkalicoccus suaedae</name>
    <dbReference type="NCBI Taxonomy" id="2592382"/>
    <lineage>
        <taxon>Bacteria</taxon>
        <taxon>Bacillati</taxon>
        <taxon>Bacillota</taxon>
        <taxon>Bacilli</taxon>
        <taxon>Bacillales</taxon>
        <taxon>Bacillaceae</taxon>
        <taxon>Paenalkalicoccus</taxon>
    </lineage>
</organism>
<accession>A0A859FIZ4</accession>
<dbReference type="SUPFAM" id="SSF55874">
    <property type="entry name" value="ATPase domain of HSP90 chaperone/DNA topoisomerase II/histidine kinase"/>
    <property type="match status" value="1"/>
</dbReference>
<keyword evidence="6" id="KW-0812">Transmembrane</keyword>
<feature type="domain" description="Signal transduction histidine kinase subgroup 3 dimerisation and phosphoacceptor" evidence="8">
    <location>
        <begin position="179"/>
        <end position="242"/>
    </location>
</feature>
<dbReference type="Pfam" id="PF02518">
    <property type="entry name" value="HATPase_c"/>
    <property type="match status" value="1"/>
</dbReference>
<feature type="domain" description="DesK/YvfT N-terminal" evidence="9">
    <location>
        <begin position="1"/>
        <end position="150"/>
    </location>
</feature>
<keyword evidence="6" id="KW-0472">Membrane</keyword>
<reference evidence="11" key="1">
    <citation type="submission" date="2019-07" db="EMBL/GenBank/DDBJ databases">
        <title>Bacillus alkalisoli sp. nov. isolated from saline soil.</title>
        <authorList>
            <person name="Sun J.-Q."/>
            <person name="Xu L."/>
        </authorList>
    </citation>
    <scope>NUCLEOTIDE SEQUENCE [LARGE SCALE GENOMIC DNA]</scope>
    <source>
        <strain evidence="11">M4U3P1</strain>
    </source>
</reference>
<evidence type="ECO:0000259" key="8">
    <source>
        <dbReference type="Pfam" id="PF07730"/>
    </source>
</evidence>
<feature type="transmembrane region" description="Helical" evidence="6">
    <location>
        <begin position="131"/>
        <end position="152"/>
    </location>
</feature>
<proteinExistence type="predicted"/>
<protein>
    <recommendedName>
        <fullName evidence="2">histidine kinase</fullName>
        <ecNumber evidence="2">2.7.13.3</ecNumber>
    </recommendedName>
</protein>
<sequence length="376" mass="42798">MPNWFHLFPKNTGLSLYAWLIFCLLPFYFVLRYSTPIEITLGIMMIVLFFTIYRLSFIKRGWTVYVSVSLGLIISTGMTLYFGYVYFFLFLAFFIGNIRHFGGFISLYVINIITALTAVGFGFYLQDDMFMMQLPFIVISVIGVCLLPFTVYNRNKQEQLELELRHANERISQLMVTEERQRIARDLHDTLGQKLSLIGLKSDLAEKLVMVRPEQAKAEIGDINRTARLALMEVRELVSDMKGIRLSDELIHIREILDVADITLTVDGTSELEVPLLVENTLSMCLKEAVTNIVKHSQASACDVVIEDREDHVMMRVKDDGDGFPVARDTHSSSGITGMRERLEFINGTLEITSDGGTLVSMQVPKIVQTHRKEAL</sequence>
<dbReference type="Gene3D" id="3.30.565.10">
    <property type="entry name" value="Histidine kinase-like ATPase, C-terminal domain"/>
    <property type="match status" value="1"/>
</dbReference>
<dbReference type="InterPro" id="IPR056374">
    <property type="entry name" value="DesK/YvfT_N"/>
</dbReference>
<evidence type="ECO:0000313" key="10">
    <source>
        <dbReference type="EMBL" id="QKS72336.1"/>
    </source>
</evidence>
<dbReference type="GO" id="GO:0016020">
    <property type="term" value="C:membrane"/>
    <property type="evidence" value="ECO:0007669"/>
    <property type="project" value="InterPro"/>
</dbReference>
<dbReference type="CDD" id="cd16917">
    <property type="entry name" value="HATPase_UhpB-NarQ-NarX-like"/>
    <property type="match status" value="1"/>
</dbReference>
<dbReference type="PANTHER" id="PTHR24421">
    <property type="entry name" value="NITRATE/NITRITE SENSOR PROTEIN NARX-RELATED"/>
    <property type="match status" value="1"/>
</dbReference>
<dbReference type="KEGG" id="psua:FLK61_37525"/>
<keyword evidence="6" id="KW-1133">Transmembrane helix</keyword>
<evidence type="ECO:0000256" key="5">
    <source>
        <dbReference type="ARBA" id="ARBA00023012"/>
    </source>
</evidence>
<keyword evidence="5" id="KW-0902">Two-component regulatory system</keyword>
<feature type="transmembrane region" description="Helical" evidence="6">
    <location>
        <begin position="62"/>
        <end position="95"/>
    </location>
</feature>